<proteinExistence type="predicted"/>
<accession>S4MTP5</accession>
<organism evidence="1 2">
    <name type="scientific">Streptomyces afghaniensis 772</name>
    <dbReference type="NCBI Taxonomy" id="1283301"/>
    <lineage>
        <taxon>Bacteria</taxon>
        <taxon>Bacillati</taxon>
        <taxon>Actinomycetota</taxon>
        <taxon>Actinomycetes</taxon>
        <taxon>Kitasatosporales</taxon>
        <taxon>Streptomycetaceae</taxon>
        <taxon>Streptomyces</taxon>
    </lineage>
</organism>
<dbReference type="EMBL" id="AOPY01001437">
    <property type="protein sequence ID" value="EPJ38975.1"/>
    <property type="molecule type" value="Genomic_DNA"/>
</dbReference>
<dbReference type="Proteomes" id="UP000015001">
    <property type="component" value="Unassembled WGS sequence"/>
</dbReference>
<name>S4MTP5_9ACTN</name>
<evidence type="ECO:0000313" key="1">
    <source>
        <dbReference type="EMBL" id="EPJ38975.1"/>
    </source>
</evidence>
<keyword evidence="2" id="KW-1185">Reference proteome</keyword>
<dbReference type="HOGENOM" id="CLU_3333323_0_0_11"/>
<protein>
    <submittedName>
        <fullName evidence="1">Uncharacterized protein</fullName>
    </submittedName>
</protein>
<gene>
    <name evidence="1" type="ORF">STAFG_3955</name>
</gene>
<comment type="caution">
    <text evidence="1">The sequence shown here is derived from an EMBL/GenBank/DDBJ whole genome shotgun (WGS) entry which is preliminary data.</text>
</comment>
<evidence type="ECO:0000313" key="2">
    <source>
        <dbReference type="Proteomes" id="UP000015001"/>
    </source>
</evidence>
<sequence>MDVSYWGVPAGGVKPALGIEVTVAWSCTDGDPDGDCGV</sequence>
<reference evidence="1 2" key="1">
    <citation type="submission" date="2013-02" db="EMBL/GenBank/DDBJ databases">
        <title>Draft Genome Sequence of Streptomyces afghaniensis, Which Produces Compounds of the Julimycin B-Complex.</title>
        <authorList>
            <person name="Gruening B.A."/>
            <person name="Praeg A."/>
            <person name="Erxleben A."/>
            <person name="Guenther S."/>
            <person name="Fiedler H.-P."/>
            <person name="Goodfellow M."/>
            <person name="Mueller M."/>
        </authorList>
    </citation>
    <scope>NUCLEOTIDE SEQUENCE [LARGE SCALE GENOMIC DNA]</scope>
    <source>
        <strain evidence="1 2">772</strain>
    </source>
</reference>
<dbReference type="AlphaFoldDB" id="S4MTP5"/>